<accession>A0A1X7CGD8</accession>
<dbReference type="AlphaFoldDB" id="A0A1X7CGD8"/>
<organism evidence="2 3">
    <name type="scientific">Xaviernesmea oryzae</name>
    <dbReference type="NCBI Taxonomy" id="464029"/>
    <lineage>
        <taxon>Bacteria</taxon>
        <taxon>Pseudomonadati</taxon>
        <taxon>Pseudomonadota</taxon>
        <taxon>Alphaproteobacteria</taxon>
        <taxon>Hyphomicrobiales</taxon>
        <taxon>Rhizobiaceae</taxon>
        <taxon>Rhizobium/Agrobacterium group</taxon>
        <taxon>Xaviernesmea</taxon>
    </lineage>
</organism>
<name>A0A1X7CGD8_9HYPH</name>
<dbReference type="RefSeq" id="WP_085419601.1">
    <property type="nucleotide sequence ID" value="NZ_FXAF01000001.1"/>
</dbReference>
<evidence type="ECO:0008006" key="4">
    <source>
        <dbReference type="Google" id="ProtNLM"/>
    </source>
</evidence>
<evidence type="ECO:0000256" key="1">
    <source>
        <dbReference type="SAM" id="Phobius"/>
    </source>
</evidence>
<keyword evidence="1" id="KW-1133">Transmembrane helix</keyword>
<dbReference type="Pfam" id="PF09898">
    <property type="entry name" value="DUF2125"/>
    <property type="match status" value="1"/>
</dbReference>
<feature type="transmembrane region" description="Helical" evidence="1">
    <location>
        <begin position="12"/>
        <end position="34"/>
    </location>
</feature>
<keyword evidence="3" id="KW-1185">Reference proteome</keyword>
<dbReference type="EMBL" id="FXAF01000001">
    <property type="protein sequence ID" value="SME96086.1"/>
    <property type="molecule type" value="Genomic_DNA"/>
</dbReference>
<sequence>MAASSRSGVTRKLWLLAVGIVLVIALYTAGWFYAASTLRERTLAQLGSHERDGISAQCDDADYRGYPFRIGLFCSKVAVDDRVNGISATFGALRSAAQVYDPGHIVWELDSPVEIRTGHGLTVSSAWGNFQSSLITKLKGVERTSVVIENSKTSVASSATGETFDISADHTEIHLRQNGSDLDAAMVLEGTDMTMRDMPRLLPRLTANVDVTLAGRAGMIDGSDPNGLVLYGTRGEMRSLSADLGEGRLITVSGPFSFDERGYLSGKLKLRIEQIDAWRNSLGEAFPDIAPMLETVARMLSALGGGSNASIDLTINRGKVLAGGFIPIGEIPPI</sequence>
<evidence type="ECO:0000313" key="3">
    <source>
        <dbReference type="Proteomes" id="UP000192903"/>
    </source>
</evidence>
<keyword evidence="1" id="KW-0812">Transmembrane</keyword>
<dbReference type="OrthoDB" id="7169664at2"/>
<reference evidence="3" key="1">
    <citation type="submission" date="2017-04" db="EMBL/GenBank/DDBJ databases">
        <authorList>
            <person name="Varghese N."/>
            <person name="Submissions S."/>
        </authorList>
    </citation>
    <scope>NUCLEOTIDE SEQUENCE [LARGE SCALE GENOMIC DNA]</scope>
    <source>
        <strain evidence="3">B4P</strain>
    </source>
</reference>
<dbReference type="InterPro" id="IPR018666">
    <property type="entry name" value="DUF2125"/>
</dbReference>
<proteinExistence type="predicted"/>
<keyword evidence="1" id="KW-0472">Membrane</keyword>
<protein>
    <recommendedName>
        <fullName evidence="4">DUF2125 domain-containing protein</fullName>
    </recommendedName>
</protein>
<gene>
    <name evidence="2" type="ORF">SAMN02982989_0276</name>
</gene>
<dbReference type="STRING" id="464029.SAMN02982989_0276"/>
<evidence type="ECO:0000313" key="2">
    <source>
        <dbReference type="EMBL" id="SME96086.1"/>
    </source>
</evidence>
<dbReference type="Proteomes" id="UP000192903">
    <property type="component" value="Unassembled WGS sequence"/>
</dbReference>